<dbReference type="Gene3D" id="3.30.470.20">
    <property type="entry name" value="ATP-grasp fold, B domain"/>
    <property type="match status" value="1"/>
</dbReference>
<evidence type="ECO:0000313" key="3">
    <source>
        <dbReference type="EMBL" id="KWV58290.1"/>
    </source>
</evidence>
<dbReference type="Proteomes" id="UP000057737">
    <property type="component" value="Unassembled WGS sequence"/>
</dbReference>
<accession>A0A109K0A2</accession>
<name>A0A109K0A2_9BRAD</name>
<evidence type="ECO:0000313" key="4">
    <source>
        <dbReference type="Proteomes" id="UP000057737"/>
    </source>
</evidence>
<dbReference type="Pfam" id="PF18604">
    <property type="entry name" value="PreAtp-grasp"/>
    <property type="match status" value="1"/>
</dbReference>
<keyword evidence="1" id="KW-0547">Nucleotide-binding</keyword>
<dbReference type="PROSITE" id="PS50975">
    <property type="entry name" value="ATP_GRASP"/>
    <property type="match status" value="1"/>
</dbReference>
<dbReference type="SUPFAM" id="SSF56059">
    <property type="entry name" value="Glutathione synthetase ATP-binding domain-like"/>
    <property type="match status" value="1"/>
</dbReference>
<dbReference type="GO" id="GO:0005524">
    <property type="term" value="F:ATP binding"/>
    <property type="evidence" value="ECO:0007669"/>
    <property type="project" value="UniProtKB-UniRule"/>
</dbReference>
<organism evidence="3 4">
    <name type="scientific">Bradyrhizobium macuxiense</name>
    <dbReference type="NCBI Taxonomy" id="1755647"/>
    <lineage>
        <taxon>Bacteria</taxon>
        <taxon>Pseudomonadati</taxon>
        <taxon>Pseudomonadota</taxon>
        <taxon>Alphaproteobacteria</taxon>
        <taxon>Hyphomicrobiales</taxon>
        <taxon>Nitrobacteraceae</taxon>
        <taxon>Bradyrhizobium</taxon>
    </lineage>
</organism>
<dbReference type="OrthoDB" id="581833at2"/>
<reference evidence="3 4" key="1">
    <citation type="submission" date="2015-11" db="EMBL/GenBank/DDBJ databases">
        <title>Draft Genome Sequence of the Strain BR 10303 (Bradyrhizobium sp.) isolated from nodules of Centrolobium paraense.</title>
        <authorList>
            <person name="Zelli J.E."/>
            <person name="Simoes-Araujo J.L."/>
            <person name="Barauna A.C."/>
            <person name="Silva K."/>
        </authorList>
    </citation>
    <scope>NUCLEOTIDE SEQUENCE [LARGE SCALE GENOMIC DNA]</scope>
    <source>
        <strain evidence="3 4">BR 10303</strain>
    </source>
</reference>
<comment type="caution">
    <text evidence="3">The sequence shown here is derived from an EMBL/GenBank/DDBJ whole genome shotgun (WGS) entry which is preliminary data.</text>
</comment>
<dbReference type="InterPro" id="IPR040754">
    <property type="entry name" value="PreAtp-grasp"/>
</dbReference>
<dbReference type="Pfam" id="PF18105">
    <property type="entry name" value="PGM1_C"/>
    <property type="match status" value="1"/>
</dbReference>
<keyword evidence="1" id="KW-0067">ATP-binding</keyword>
<protein>
    <recommendedName>
        <fullName evidence="2">ATP-grasp domain-containing protein</fullName>
    </recommendedName>
</protein>
<evidence type="ECO:0000259" key="2">
    <source>
        <dbReference type="PROSITE" id="PS50975"/>
    </source>
</evidence>
<dbReference type="EMBL" id="LNCU01000039">
    <property type="protein sequence ID" value="KWV58290.1"/>
    <property type="molecule type" value="Genomic_DNA"/>
</dbReference>
<evidence type="ECO:0000256" key="1">
    <source>
        <dbReference type="PROSITE-ProRule" id="PRU00409"/>
    </source>
</evidence>
<proteinExistence type="predicted"/>
<dbReference type="AlphaFoldDB" id="A0A109K0A2"/>
<sequence>MPTIIIMNNATEQMLGQRLDQQQALFAAQAATRNVWLARPGDVVVATKRPGDDFLSYMARILGWQTQDGKAPVRFVTPETGAASVVLNDEVLLDQRTIQALRRAIGAPEEWSMLACYQTAGTARLQEELRLGASGGQAIARRHAAHFGTDLLNRKSHFRQFAVGTGLPIPEGAIVTGESDLKRVIDALLPLTGNVMVKLDNGAGGTGNIVLSELETGPFPGAFRSIRLPVTNRDDRTEMLSALWQTLQGRNSGPLVVEAYHRADAMFYLEFLIRPDGQAEFLNSGSIRLRRSADPAATSLFWVGLQLPAVLPPARLAEATLHCGRLLQLAAMMGYRGHINIDAIITSDNQLLFNEANARWGGGTVLHEVASRLLGSGFTASHVAASFRDVPSPGFGRLVALLERSGLAFSAGNRCGIVVLACDDVNTHTFEALVIAKGSNEARAMEQRLLEMLRHELDVAA</sequence>
<dbReference type="InterPro" id="IPR011761">
    <property type="entry name" value="ATP-grasp"/>
</dbReference>
<dbReference type="InterPro" id="IPR041356">
    <property type="entry name" value="PGM1_C"/>
</dbReference>
<dbReference type="GO" id="GO:0046872">
    <property type="term" value="F:metal ion binding"/>
    <property type="evidence" value="ECO:0007669"/>
    <property type="project" value="InterPro"/>
</dbReference>
<gene>
    <name evidence="3" type="ORF">AS156_36485</name>
</gene>
<dbReference type="RefSeq" id="WP_082747473.1">
    <property type="nucleotide sequence ID" value="NZ_LNCU01000039.1"/>
</dbReference>
<keyword evidence="4" id="KW-1185">Reference proteome</keyword>
<feature type="domain" description="ATP-grasp" evidence="2">
    <location>
        <begin position="159"/>
        <end position="387"/>
    </location>
</feature>